<accession>A0AAV3U9K0</accession>
<dbReference type="InterPro" id="IPR018060">
    <property type="entry name" value="HTH_AraC"/>
</dbReference>
<dbReference type="GO" id="GO:0003700">
    <property type="term" value="F:DNA-binding transcription factor activity"/>
    <property type="evidence" value="ECO:0007669"/>
    <property type="project" value="InterPro"/>
</dbReference>
<evidence type="ECO:0000256" key="2">
    <source>
        <dbReference type="ARBA" id="ARBA00023125"/>
    </source>
</evidence>
<organism evidence="5 6">
    <name type="scientific">Halioxenophilus aromaticivorans</name>
    <dbReference type="NCBI Taxonomy" id="1306992"/>
    <lineage>
        <taxon>Bacteria</taxon>
        <taxon>Pseudomonadati</taxon>
        <taxon>Pseudomonadota</taxon>
        <taxon>Gammaproteobacteria</taxon>
        <taxon>Alteromonadales</taxon>
        <taxon>Alteromonadaceae</taxon>
        <taxon>Halioxenophilus</taxon>
    </lineage>
</organism>
<evidence type="ECO:0000313" key="6">
    <source>
        <dbReference type="Proteomes" id="UP001409585"/>
    </source>
</evidence>
<dbReference type="RefSeq" id="WP_345428096.1">
    <property type="nucleotide sequence ID" value="NZ_AP031496.1"/>
</dbReference>
<dbReference type="Gene3D" id="1.10.10.60">
    <property type="entry name" value="Homeodomain-like"/>
    <property type="match status" value="1"/>
</dbReference>
<evidence type="ECO:0000256" key="3">
    <source>
        <dbReference type="ARBA" id="ARBA00023163"/>
    </source>
</evidence>
<sequence>MYGIVDIQQPVQPLPQAGQMRSANLSSFSPYIASLGGNPQGLLDKFGIQRDGLESQDLLVDCQPFVELFEYCAERFNQPLFGVSLAERQTVEVYGAVAAYCRSAPDVKHALKGLVNYLPTVHSYESQLELVECGGIAELRWCEKSPMGENSQSGLQGLMLNLKLLKELAGDAFKPSYINLPHVPYHRCVEPLRQHLGCSVRLSHDRACIGFATRWLTQPVASRNQTVYKVLGGYFASLQSLQQPNLVSDVTHFIKTNMEKGEASIECCAERLGVSSRTLQMRLAEQGRCFSSMLDQQRQTLAQLALKNGNISIAEVADSLGYAERTSFGRAFKRWTGVTPQMYRKQFI</sequence>
<dbReference type="Pfam" id="PF12625">
    <property type="entry name" value="Arabinose_bd"/>
    <property type="match status" value="1"/>
</dbReference>
<dbReference type="SMART" id="SM00342">
    <property type="entry name" value="HTH_ARAC"/>
    <property type="match status" value="1"/>
</dbReference>
<keyword evidence="3" id="KW-0804">Transcription</keyword>
<evidence type="ECO:0000256" key="1">
    <source>
        <dbReference type="ARBA" id="ARBA00023015"/>
    </source>
</evidence>
<dbReference type="AlphaFoldDB" id="A0AAV3U9K0"/>
<gene>
    <name evidence="5" type="ORF">GCM10025791_48650</name>
</gene>
<dbReference type="InterPro" id="IPR032687">
    <property type="entry name" value="AraC-type_N"/>
</dbReference>
<reference evidence="6" key="1">
    <citation type="journal article" date="2019" name="Int. J. Syst. Evol. Microbiol.">
        <title>The Global Catalogue of Microorganisms (GCM) 10K type strain sequencing project: providing services to taxonomists for standard genome sequencing and annotation.</title>
        <authorList>
            <consortium name="The Broad Institute Genomics Platform"/>
            <consortium name="The Broad Institute Genome Sequencing Center for Infectious Disease"/>
            <person name="Wu L."/>
            <person name="Ma J."/>
        </authorList>
    </citation>
    <scope>NUCLEOTIDE SEQUENCE [LARGE SCALE GENOMIC DNA]</scope>
    <source>
        <strain evidence="6">JCM 19134</strain>
    </source>
</reference>
<comment type="caution">
    <text evidence="5">The sequence shown here is derived from an EMBL/GenBank/DDBJ whole genome shotgun (WGS) entry which is preliminary data.</text>
</comment>
<dbReference type="Pfam" id="PF12833">
    <property type="entry name" value="HTH_18"/>
    <property type="match status" value="1"/>
</dbReference>
<keyword evidence="2" id="KW-0238">DNA-binding</keyword>
<name>A0AAV3U9K0_9ALTE</name>
<dbReference type="SUPFAM" id="SSF46689">
    <property type="entry name" value="Homeodomain-like"/>
    <property type="match status" value="1"/>
</dbReference>
<dbReference type="InterPro" id="IPR020449">
    <property type="entry name" value="Tscrpt_reg_AraC-type_HTH"/>
</dbReference>
<protein>
    <submittedName>
        <fullName evidence="5">AraC family transcriptional regulator</fullName>
    </submittedName>
</protein>
<evidence type="ECO:0000259" key="4">
    <source>
        <dbReference type="PROSITE" id="PS01124"/>
    </source>
</evidence>
<dbReference type="InterPro" id="IPR009057">
    <property type="entry name" value="Homeodomain-like_sf"/>
</dbReference>
<dbReference type="GO" id="GO:0000976">
    <property type="term" value="F:transcription cis-regulatory region binding"/>
    <property type="evidence" value="ECO:0007669"/>
    <property type="project" value="TreeGrafter"/>
</dbReference>
<dbReference type="PANTHER" id="PTHR47894">
    <property type="entry name" value="HTH-TYPE TRANSCRIPTIONAL REGULATOR GADX"/>
    <property type="match status" value="1"/>
</dbReference>
<dbReference type="GO" id="GO:0005829">
    <property type="term" value="C:cytosol"/>
    <property type="evidence" value="ECO:0007669"/>
    <property type="project" value="TreeGrafter"/>
</dbReference>
<dbReference type="EMBL" id="BAABLX010000080">
    <property type="protein sequence ID" value="GAA4961417.1"/>
    <property type="molecule type" value="Genomic_DNA"/>
</dbReference>
<dbReference type="PRINTS" id="PR00032">
    <property type="entry name" value="HTHARAC"/>
</dbReference>
<keyword evidence="1" id="KW-0805">Transcription regulation</keyword>
<dbReference type="Proteomes" id="UP001409585">
    <property type="component" value="Unassembled WGS sequence"/>
</dbReference>
<dbReference type="PROSITE" id="PS01124">
    <property type="entry name" value="HTH_ARAC_FAMILY_2"/>
    <property type="match status" value="1"/>
</dbReference>
<keyword evidence="6" id="KW-1185">Reference proteome</keyword>
<feature type="domain" description="HTH araC/xylS-type" evidence="4">
    <location>
        <begin position="248"/>
        <end position="346"/>
    </location>
</feature>
<dbReference type="PANTHER" id="PTHR47894:SF4">
    <property type="entry name" value="HTH-TYPE TRANSCRIPTIONAL REGULATOR GADX"/>
    <property type="match status" value="1"/>
</dbReference>
<proteinExistence type="predicted"/>
<evidence type="ECO:0000313" key="5">
    <source>
        <dbReference type="EMBL" id="GAA4961417.1"/>
    </source>
</evidence>